<proteinExistence type="predicted"/>
<accession>A0A5E4N583</accession>
<name>A0A5E4N583_9HEMI</name>
<organism evidence="1 2">
    <name type="scientific">Cinara cedri</name>
    <dbReference type="NCBI Taxonomy" id="506608"/>
    <lineage>
        <taxon>Eukaryota</taxon>
        <taxon>Metazoa</taxon>
        <taxon>Ecdysozoa</taxon>
        <taxon>Arthropoda</taxon>
        <taxon>Hexapoda</taxon>
        <taxon>Insecta</taxon>
        <taxon>Pterygota</taxon>
        <taxon>Neoptera</taxon>
        <taxon>Paraneoptera</taxon>
        <taxon>Hemiptera</taxon>
        <taxon>Sternorrhyncha</taxon>
        <taxon>Aphidomorpha</taxon>
        <taxon>Aphidoidea</taxon>
        <taxon>Aphididae</taxon>
        <taxon>Lachninae</taxon>
        <taxon>Cinara</taxon>
    </lineage>
</organism>
<dbReference type="EMBL" id="CABPRJ010001454">
    <property type="protein sequence ID" value="VVC37747.1"/>
    <property type="molecule type" value="Genomic_DNA"/>
</dbReference>
<dbReference type="OrthoDB" id="6607698at2759"/>
<keyword evidence="2" id="KW-1185">Reference proteome</keyword>
<reference evidence="1 2" key="1">
    <citation type="submission" date="2019-08" db="EMBL/GenBank/DDBJ databases">
        <authorList>
            <person name="Alioto T."/>
            <person name="Alioto T."/>
            <person name="Gomez Garrido J."/>
        </authorList>
    </citation>
    <scope>NUCLEOTIDE SEQUENCE [LARGE SCALE GENOMIC DNA]</scope>
</reference>
<protein>
    <submittedName>
        <fullName evidence="1">Uncharacterized protein</fullName>
    </submittedName>
</protein>
<gene>
    <name evidence="1" type="ORF">CINCED_3A017492</name>
</gene>
<dbReference type="Pfam" id="PF24664">
    <property type="entry name" value="Monjiviricetes_fusion"/>
    <property type="match status" value="1"/>
</dbReference>
<evidence type="ECO:0000313" key="1">
    <source>
        <dbReference type="EMBL" id="VVC37747.1"/>
    </source>
</evidence>
<sequence>MTPINHILQNIGTQIDCNEFISAAFASDAKRWTALTPKSHKINPPQKLKPATTLSWSYENADNFMTAGIHTPEIINALQKHLMYPHETKTDQEKPIGHIIGHEVINQGFDTRNIIHSELQKIWG</sequence>
<dbReference type="AlphaFoldDB" id="A0A5E4N583"/>
<dbReference type="Proteomes" id="UP000325440">
    <property type="component" value="Unassembled WGS sequence"/>
</dbReference>
<evidence type="ECO:0000313" key="2">
    <source>
        <dbReference type="Proteomes" id="UP000325440"/>
    </source>
</evidence>